<gene>
    <name evidence="1" type="ORF">J2Z79_003190</name>
</gene>
<proteinExistence type="predicted"/>
<comment type="caution">
    <text evidence="1">The sequence shown here is derived from an EMBL/GenBank/DDBJ whole genome shotgun (WGS) entry which is preliminary data.</text>
</comment>
<evidence type="ECO:0000313" key="2">
    <source>
        <dbReference type="Proteomes" id="UP001519289"/>
    </source>
</evidence>
<reference evidence="1 2" key="1">
    <citation type="submission" date="2021-03" db="EMBL/GenBank/DDBJ databases">
        <title>Genomic Encyclopedia of Type Strains, Phase IV (KMG-IV): sequencing the most valuable type-strain genomes for metagenomic binning, comparative biology and taxonomic classification.</title>
        <authorList>
            <person name="Goeker M."/>
        </authorList>
    </citation>
    <scope>NUCLEOTIDE SEQUENCE [LARGE SCALE GENOMIC DNA]</scope>
    <source>
        <strain evidence="1 2">DSM 27138</strain>
    </source>
</reference>
<organism evidence="1 2">
    <name type="scientific">Symbiobacterium terraclitae</name>
    <dbReference type="NCBI Taxonomy" id="557451"/>
    <lineage>
        <taxon>Bacteria</taxon>
        <taxon>Bacillati</taxon>
        <taxon>Bacillota</taxon>
        <taxon>Clostridia</taxon>
        <taxon>Eubacteriales</taxon>
        <taxon>Symbiobacteriaceae</taxon>
        <taxon>Symbiobacterium</taxon>
    </lineage>
</organism>
<name>A0ABS4JW33_9FIRM</name>
<accession>A0ABS4JW33</accession>
<keyword evidence="2" id="KW-1185">Reference proteome</keyword>
<dbReference type="Proteomes" id="UP001519289">
    <property type="component" value="Unassembled WGS sequence"/>
</dbReference>
<dbReference type="EMBL" id="JAGGLG010000034">
    <property type="protein sequence ID" value="MBP2019748.1"/>
    <property type="molecule type" value="Genomic_DNA"/>
</dbReference>
<protein>
    <submittedName>
        <fullName evidence="1">Uncharacterized protein</fullName>
    </submittedName>
</protein>
<evidence type="ECO:0000313" key="1">
    <source>
        <dbReference type="EMBL" id="MBP2019748.1"/>
    </source>
</evidence>
<sequence>MDVIYLATPLATGLLAAAVAAVAALPGVARRPDVVLRTG</sequence>